<gene>
    <name evidence="1" type="ORF">EV663_11924</name>
</gene>
<dbReference type="EMBL" id="SLXU01000019">
    <property type="protein sequence ID" value="TCP58644.1"/>
    <property type="molecule type" value="Genomic_DNA"/>
</dbReference>
<reference evidence="1 2" key="1">
    <citation type="submission" date="2019-03" db="EMBL/GenBank/DDBJ databases">
        <title>Genomic Encyclopedia of Type Strains, Phase IV (KMG-IV): sequencing the most valuable type-strain genomes for metagenomic binning, comparative biology and taxonomic classification.</title>
        <authorList>
            <person name="Goeker M."/>
        </authorList>
    </citation>
    <scope>NUCLEOTIDE SEQUENCE [LARGE SCALE GENOMIC DNA]</scope>
    <source>
        <strain evidence="1 2">DSM 24766</strain>
    </source>
</reference>
<organism evidence="1 2">
    <name type="scientific">Rhodovulum bhavnagarense</name>
    <dbReference type="NCBI Taxonomy" id="992286"/>
    <lineage>
        <taxon>Bacteria</taxon>
        <taxon>Pseudomonadati</taxon>
        <taxon>Pseudomonadota</taxon>
        <taxon>Alphaproteobacteria</taxon>
        <taxon>Rhodobacterales</taxon>
        <taxon>Paracoccaceae</taxon>
        <taxon>Rhodovulum</taxon>
    </lineage>
</organism>
<dbReference type="AlphaFoldDB" id="A0A4R2R8V3"/>
<protein>
    <submittedName>
        <fullName evidence="1">Uncharacterized protein</fullName>
    </submittedName>
</protein>
<proteinExistence type="predicted"/>
<keyword evidence="2" id="KW-1185">Reference proteome</keyword>
<evidence type="ECO:0000313" key="2">
    <source>
        <dbReference type="Proteomes" id="UP000295050"/>
    </source>
</evidence>
<name>A0A4R2R8V3_9RHOB</name>
<comment type="caution">
    <text evidence="1">The sequence shown here is derived from an EMBL/GenBank/DDBJ whole genome shotgun (WGS) entry which is preliminary data.</text>
</comment>
<accession>A0A4R2R8V3</accession>
<sequence>MTAHARISDSNDAGAGTGASAVYARRRQGIVRGRLVLSRGGICNACGWHSARRRPSRAKGAGACINGGRTVPNFKELNP</sequence>
<evidence type="ECO:0000313" key="1">
    <source>
        <dbReference type="EMBL" id="TCP58644.1"/>
    </source>
</evidence>
<dbReference type="Proteomes" id="UP000295050">
    <property type="component" value="Unassembled WGS sequence"/>
</dbReference>